<sequence>MNAMEVKRIDSQGRIVIPRSWREKWGNEVIIVELEDRLEILPRKKPNLSKFFDILEVEVKGEDLEKELLQSL</sequence>
<dbReference type="Gene3D" id="2.10.260.10">
    <property type="match status" value="1"/>
</dbReference>
<dbReference type="InterPro" id="IPR007159">
    <property type="entry name" value="SpoVT-AbrB_dom"/>
</dbReference>
<evidence type="ECO:0000313" key="2">
    <source>
        <dbReference type="EMBL" id="MDV3103458.1"/>
    </source>
</evidence>
<dbReference type="SUPFAM" id="SSF89447">
    <property type="entry name" value="AbrB/MazE/MraZ-like"/>
    <property type="match status" value="1"/>
</dbReference>
<comment type="caution">
    <text evidence="2">The sequence shown here is derived from an EMBL/GenBank/DDBJ whole genome shotgun (WGS) entry which is preliminary data.</text>
</comment>
<dbReference type="GO" id="GO:0003677">
    <property type="term" value="F:DNA binding"/>
    <property type="evidence" value="ECO:0007669"/>
    <property type="project" value="UniProtKB-KW"/>
</dbReference>
<name>A0AAE4NV85_9EURY</name>
<dbReference type="AlphaFoldDB" id="A0AAE4NV85"/>
<reference evidence="2 3" key="1">
    <citation type="submission" date="2023-08" db="EMBL/GenBank/DDBJ databases">
        <title>Draft genome sequence of Thermococcus waiotapuensis WT1T, a thermophilic sulphur-dependent archaeon from order Thermococcales.</title>
        <authorList>
            <person name="Manners S.H."/>
            <person name="Carere C.R."/>
            <person name="Dhami M.K."/>
            <person name="Dobson R.C.J."/>
            <person name="Stott M.B."/>
        </authorList>
    </citation>
    <scope>NUCLEOTIDE SEQUENCE [LARGE SCALE GENOMIC DNA]</scope>
    <source>
        <strain evidence="2 3">WT1</strain>
    </source>
</reference>
<dbReference type="SMART" id="SM00966">
    <property type="entry name" value="SpoVT_AbrB"/>
    <property type="match status" value="1"/>
</dbReference>
<accession>A0AAE4NV85</accession>
<evidence type="ECO:0000313" key="3">
    <source>
        <dbReference type="Proteomes" id="UP001245683"/>
    </source>
</evidence>
<dbReference type="Pfam" id="PF04014">
    <property type="entry name" value="MazE_antitoxin"/>
    <property type="match status" value="1"/>
</dbReference>
<feature type="domain" description="SpoVT-AbrB" evidence="1">
    <location>
        <begin position="4"/>
        <end position="45"/>
    </location>
</feature>
<dbReference type="InterPro" id="IPR037914">
    <property type="entry name" value="SpoVT-AbrB_sf"/>
</dbReference>
<evidence type="ECO:0000259" key="1">
    <source>
        <dbReference type="PROSITE" id="PS51740"/>
    </source>
</evidence>
<dbReference type="Proteomes" id="UP001245683">
    <property type="component" value="Unassembled WGS sequence"/>
</dbReference>
<keyword evidence="2" id="KW-0238">DNA-binding</keyword>
<dbReference type="RefSeq" id="WP_315340184.1">
    <property type="nucleotide sequence ID" value="NZ_JAVDZE010000001.1"/>
</dbReference>
<dbReference type="EMBL" id="JAVDZE010000001">
    <property type="protein sequence ID" value="MDV3103458.1"/>
    <property type="molecule type" value="Genomic_DNA"/>
</dbReference>
<proteinExistence type="predicted"/>
<gene>
    <name evidence="2" type="ORF">RBI02_02700</name>
</gene>
<dbReference type="PROSITE" id="PS51740">
    <property type="entry name" value="SPOVT_ABRB"/>
    <property type="match status" value="1"/>
</dbReference>
<protein>
    <submittedName>
        <fullName evidence="2">AbrB/MazE/SpoVT family DNA-binding domain-containing protein</fullName>
    </submittedName>
</protein>
<organism evidence="2 3">
    <name type="scientific">Thermococcus waiotapuensis</name>
    <dbReference type="NCBI Taxonomy" id="90909"/>
    <lineage>
        <taxon>Archaea</taxon>
        <taxon>Methanobacteriati</taxon>
        <taxon>Methanobacteriota</taxon>
        <taxon>Thermococci</taxon>
        <taxon>Thermococcales</taxon>
        <taxon>Thermococcaceae</taxon>
        <taxon>Thermococcus</taxon>
    </lineage>
</organism>
<keyword evidence="3" id="KW-1185">Reference proteome</keyword>